<dbReference type="Proteomes" id="UP000224563">
    <property type="component" value="Unassembled WGS sequence"/>
</dbReference>
<evidence type="ECO:0000256" key="1">
    <source>
        <dbReference type="ARBA" id="ARBA00022729"/>
    </source>
</evidence>
<reference evidence="3 4" key="2">
    <citation type="submission" date="2017-10" db="EMBL/GenBank/DDBJ databases">
        <authorList>
            <person name="Banno H."/>
            <person name="Chua N.-H."/>
        </authorList>
    </citation>
    <scope>NUCLEOTIDE SEQUENCE [LARGE SCALE GENOMIC DNA]</scope>
    <source>
        <strain evidence="3 4">JK623</strain>
    </source>
</reference>
<organism evidence="3 4">
    <name type="scientific">Agathobacter ruminis</name>
    <dbReference type="NCBI Taxonomy" id="1712665"/>
    <lineage>
        <taxon>Bacteria</taxon>
        <taxon>Bacillati</taxon>
        <taxon>Bacillota</taxon>
        <taxon>Clostridia</taxon>
        <taxon>Lachnospirales</taxon>
        <taxon>Lachnospiraceae</taxon>
        <taxon>Agathobacter</taxon>
    </lineage>
</organism>
<sequence length="227" mass="25969">MDRGNQRSYLMICALLSMLLSSCSLVNEDYSSQVNSESIQRNETENVETEKVYLPGRDYELAHFSEVTKFAEVGETVRVDESYEARNPYEITICRAEVTDTFEEDLSKWEDYMLEDIDIKDNKIVGEEKIVYIDYTLKNCEDEKLEFYTSSVSLVYIEDDYIYSAEIAFSSENKGGKSAYQVVLGPGESKDIKIGYIIPENNLNNEMYINLTGPVNLGDDCCLVKLQ</sequence>
<dbReference type="PROSITE" id="PS51257">
    <property type="entry name" value="PROKAR_LIPOPROTEIN"/>
    <property type="match status" value="1"/>
</dbReference>
<feature type="signal peptide" evidence="2">
    <location>
        <begin position="1"/>
        <end position="26"/>
    </location>
</feature>
<evidence type="ECO:0000313" key="3">
    <source>
        <dbReference type="EMBL" id="PHU38151.1"/>
    </source>
</evidence>
<comment type="caution">
    <text evidence="3">The sequence shown here is derived from an EMBL/GenBank/DDBJ whole genome shotgun (WGS) entry which is preliminary data.</text>
</comment>
<proteinExistence type="predicted"/>
<dbReference type="Gene3D" id="2.60.40.1240">
    <property type="match status" value="1"/>
</dbReference>
<feature type="chain" id="PRO_5039188949" description="DUF4352 domain-containing protein" evidence="2">
    <location>
        <begin position="27"/>
        <end position="227"/>
    </location>
</feature>
<reference evidence="3 4" key="1">
    <citation type="submission" date="2017-10" db="EMBL/GenBank/DDBJ databases">
        <title>Resolving the taxonomy of Roseburia spp., Eubacterium rectale and Agathobacter spp. through phylogenomic analysis.</title>
        <authorList>
            <person name="Sheridan P.O."/>
            <person name="Walker A.W."/>
            <person name="Duncan S.H."/>
            <person name="Scott K.P."/>
            <person name="Toole P.W.O."/>
            <person name="Luis P."/>
            <person name="Flint H.J."/>
        </authorList>
    </citation>
    <scope>NUCLEOTIDE SEQUENCE [LARGE SCALE GENOMIC DNA]</scope>
    <source>
        <strain evidence="3 4">JK623</strain>
    </source>
</reference>
<dbReference type="EMBL" id="PDYG01000015">
    <property type="protein sequence ID" value="PHU38151.1"/>
    <property type="molecule type" value="Genomic_DNA"/>
</dbReference>
<evidence type="ECO:0000256" key="2">
    <source>
        <dbReference type="SAM" id="SignalP"/>
    </source>
</evidence>
<dbReference type="InterPro" id="IPR029050">
    <property type="entry name" value="Immunoprotect_excell_Ig-like"/>
</dbReference>
<dbReference type="AlphaFoldDB" id="A0A2G3E4M5"/>
<keyword evidence="1 2" id="KW-0732">Signal</keyword>
<keyword evidence="4" id="KW-1185">Reference proteome</keyword>
<protein>
    <recommendedName>
        <fullName evidence="5">DUF4352 domain-containing protein</fullName>
    </recommendedName>
</protein>
<evidence type="ECO:0008006" key="5">
    <source>
        <dbReference type="Google" id="ProtNLM"/>
    </source>
</evidence>
<gene>
    <name evidence="3" type="ORF">CSX02_04545</name>
</gene>
<evidence type="ECO:0000313" key="4">
    <source>
        <dbReference type="Proteomes" id="UP000224563"/>
    </source>
</evidence>
<name>A0A2G3E4M5_9FIRM</name>
<accession>A0A2G3E4M5</accession>